<dbReference type="SMART" id="SM00326">
    <property type="entry name" value="SH3"/>
    <property type="match status" value="2"/>
</dbReference>
<dbReference type="PROSITE" id="PS50195">
    <property type="entry name" value="PX"/>
    <property type="match status" value="1"/>
</dbReference>
<sequence>MAHLKIPKVLKKSTPKAYTSQYNAQAGVVIPKKVICALYDYRSEAPYQLSFHTGDFFHVIGNEDDDDWWEATNPMTKVRGIVPASYFEVIEKSQNGGPNDSNSRNNRLRKKSDAQPTLLGRVLYDFESQSPEELSTEAGDHVIIVGQSNAEWLIAKPIGKLGGLGLVPSSYVEIKDARTGQPIVNISQFLENQSTHDHERRNDTSFHEKSKVSGVSIDTSCALRPNHSQISSESPSPREQAIRAGVSTYFNQNDCYYFEVQISLLDGHNRVLYKLYEDFYDFHISLLKNYPREAGSAGQYRIIPYMPGPVNFVDEAITIRRCHELNIYVKQLFGLPKYIQESNVLREFFGLEEPGEDEANVARKRVISNRRPSHDDAEVPDQCKRTTNSSTSSNTSMNSAVPSMESTSPATPVSLADAAPKIATSTKIKIQYREDLIAIRVSSGITFDALRSKIAERLANNSIALSYRSGPSDMISLNSQQDLCNAWNQGRLFIYAS</sequence>
<keyword evidence="1 3" id="KW-0728">SH3 domain</keyword>
<dbReference type="Gene3D" id="3.30.1520.10">
    <property type="entry name" value="Phox-like domain"/>
    <property type="match status" value="1"/>
</dbReference>
<feature type="compositionally biased region" description="Polar residues" evidence="4">
    <location>
        <begin position="92"/>
        <end position="105"/>
    </location>
</feature>
<accession>A0ABR2X403</accession>
<feature type="domain" description="PB1" evidence="7">
    <location>
        <begin position="425"/>
        <end position="497"/>
    </location>
</feature>
<dbReference type="InterPro" id="IPR053793">
    <property type="entry name" value="PB1-like"/>
</dbReference>
<reference evidence="8 9" key="1">
    <citation type="submission" date="2023-04" db="EMBL/GenBank/DDBJ databases">
        <title>Genome of Basidiobolus ranarum AG-B5.</title>
        <authorList>
            <person name="Stajich J.E."/>
            <person name="Carter-House D."/>
            <person name="Gryganskyi A."/>
        </authorList>
    </citation>
    <scope>NUCLEOTIDE SEQUENCE [LARGE SCALE GENOMIC DNA]</scope>
    <source>
        <strain evidence="8 9">AG-B5</strain>
    </source>
</reference>
<gene>
    <name evidence="8" type="primary">BEM1_1</name>
    <name evidence="8" type="ORF">K7432_000835</name>
</gene>
<feature type="compositionally biased region" description="Basic and acidic residues" evidence="4">
    <location>
        <begin position="372"/>
        <end position="384"/>
    </location>
</feature>
<dbReference type="PROSITE" id="PS51745">
    <property type="entry name" value="PB1"/>
    <property type="match status" value="1"/>
</dbReference>
<dbReference type="SUPFAM" id="SSF50044">
    <property type="entry name" value="SH3-domain"/>
    <property type="match status" value="2"/>
</dbReference>
<dbReference type="InterPro" id="IPR001452">
    <property type="entry name" value="SH3_domain"/>
</dbReference>
<dbReference type="SUPFAM" id="SSF54277">
    <property type="entry name" value="CAD &amp; PB1 domains"/>
    <property type="match status" value="1"/>
</dbReference>
<organism evidence="8 9">
    <name type="scientific">Basidiobolus ranarum</name>
    <dbReference type="NCBI Taxonomy" id="34480"/>
    <lineage>
        <taxon>Eukaryota</taxon>
        <taxon>Fungi</taxon>
        <taxon>Fungi incertae sedis</taxon>
        <taxon>Zoopagomycota</taxon>
        <taxon>Entomophthoromycotina</taxon>
        <taxon>Basidiobolomycetes</taxon>
        <taxon>Basidiobolales</taxon>
        <taxon>Basidiobolaceae</taxon>
        <taxon>Basidiobolus</taxon>
    </lineage>
</organism>
<dbReference type="InterPro" id="IPR036871">
    <property type="entry name" value="PX_dom_sf"/>
</dbReference>
<feature type="domain" description="SH3" evidence="5">
    <location>
        <begin position="115"/>
        <end position="177"/>
    </location>
</feature>
<feature type="compositionally biased region" description="Low complexity" evidence="4">
    <location>
        <begin position="386"/>
        <end position="399"/>
    </location>
</feature>
<dbReference type="SUPFAM" id="SSF64268">
    <property type="entry name" value="PX domain"/>
    <property type="match status" value="1"/>
</dbReference>
<dbReference type="Pfam" id="PF00564">
    <property type="entry name" value="PB1"/>
    <property type="match status" value="1"/>
</dbReference>
<dbReference type="PROSITE" id="PS50002">
    <property type="entry name" value="SH3"/>
    <property type="match status" value="2"/>
</dbReference>
<dbReference type="SMART" id="SM00312">
    <property type="entry name" value="PX"/>
    <property type="match status" value="1"/>
</dbReference>
<evidence type="ECO:0000313" key="8">
    <source>
        <dbReference type="EMBL" id="KAK9768496.1"/>
    </source>
</evidence>
<evidence type="ECO:0000259" key="7">
    <source>
        <dbReference type="PROSITE" id="PS51745"/>
    </source>
</evidence>
<dbReference type="InterPro" id="IPR035550">
    <property type="entry name" value="Bem1/Scd2_PX"/>
</dbReference>
<dbReference type="InterPro" id="IPR036028">
    <property type="entry name" value="SH3-like_dom_sf"/>
</dbReference>
<dbReference type="Pfam" id="PF00787">
    <property type="entry name" value="PX"/>
    <property type="match status" value="1"/>
</dbReference>
<dbReference type="InterPro" id="IPR051228">
    <property type="entry name" value="NADPH_Oxidase/PX-Domain"/>
</dbReference>
<dbReference type="CDD" id="cd11878">
    <property type="entry name" value="SH3_Bem1p_1"/>
    <property type="match status" value="1"/>
</dbReference>
<evidence type="ECO:0000256" key="4">
    <source>
        <dbReference type="SAM" id="MobiDB-lite"/>
    </source>
</evidence>
<dbReference type="SMART" id="SM00666">
    <property type="entry name" value="PB1"/>
    <property type="match status" value="1"/>
</dbReference>
<feature type="domain" description="PX" evidence="6">
    <location>
        <begin position="236"/>
        <end position="356"/>
    </location>
</feature>
<dbReference type="CDD" id="cd06890">
    <property type="entry name" value="PX_Bem1p"/>
    <property type="match status" value="1"/>
</dbReference>
<protein>
    <submittedName>
        <fullName evidence="8">Bud emergence protein 1</fullName>
    </submittedName>
</protein>
<feature type="region of interest" description="Disordered" evidence="4">
    <location>
        <begin position="92"/>
        <end position="112"/>
    </location>
</feature>
<dbReference type="InterPro" id="IPR035548">
    <property type="entry name" value="Bem1/Scd2_SH3_1"/>
</dbReference>
<dbReference type="Pfam" id="PF00018">
    <property type="entry name" value="SH3_1"/>
    <property type="match status" value="2"/>
</dbReference>
<keyword evidence="2" id="KW-0677">Repeat</keyword>
<dbReference type="Gene3D" id="2.30.30.40">
    <property type="entry name" value="SH3 Domains"/>
    <property type="match status" value="2"/>
</dbReference>
<dbReference type="PANTHER" id="PTHR15706">
    <property type="entry name" value="SH3 MULTIPLE DOMAIN"/>
    <property type="match status" value="1"/>
</dbReference>
<name>A0ABR2X403_9FUNG</name>
<feature type="compositionally biased region" description="Polar residues" evidence="4">
    <location>
        <begin position="400"/>
        <end position="411"/>
    </location>
</feature>
<comment type="caution">
    <text evidence="8">The sequence shown here is derived from an EMBL/GenBank/DDBJ whole genome shotgun (WGS) entry which is preliminary data.</text>
</comment>
<evidence type="ECO:0000256" key="1">
    <source>
        <dbReference type="ARBA" id="ARBA00022443"/>
    </source>
</evidence>
<proteinExistence type="predicted"/>
<evidence type="ECO:0000256" key="3">
    <source>
        <dbReference type="PROSITE-ProRule" id="PRU00192"/>
    </source>
</evidence>
<evidence type="ECO:0000313" key="9">
    <source>
        <dbReference type="Proteomes" id="UP001479436"/>
    </source>
</evidence>
<dbReference type="CDD" id="cd05992">
    <property type="entry name" value="PB1"/>
    <property type="match status" value="1"/>
</dbReference>
<evidence type="ECO:0000256" key="2">
    <source>
        <dbReference type="ARBA" id="ARBA00022737"/>
    </source>
</evidence>
<dbReference type="Proteomes" id="UP001479436">
    <property type="component" value="Unassembled WGS sequence"/>
</dbReference>
<dbReference type="InterPro" id="IPR001683">
    <property type="entry name" value="PX_dom"/>
</dbReference>
<feature type="region of interest" description="Disordered" evidence="4">
    <location>
        <begin position="367"/>
        <end position="412"/>
    </location>
</feature>
<dbReference type="InterPro" id="IPR000270">
    <property type="entry name" value="PB1_dom"/>
</dbReference>
<dbReference type="PRINTS" id="PR00452">
    <property type="entry name" value="SH3DOMAIN"/>
</dbReference>
<evidence type="ECO:0000259" key="6">
    <source>
        <dbReference type="PROSITE" id="PS50195"/>
    </source>
</evidence>
<dbReference type="EMBL" id="JASJQH010000016">
    <property type="protein sequence ID" value="KAK9768496.1"/>
    <property type="molecule type" value="Genomic_DNA"/>
</dbReference>
<dbReference type="PANTHER" id="PTHR15706:SF2">
    <property type="entry name" value="SH3 AND PX DOMAIN-CONTAINING PROTEIN 2A"/>
    <property type="match status" value="1"/>
</dbReference>
<dbReference type="Gene3D" id="3.10.20.90">
    <property type="entry name" value="Phosphatidylinositol 3-kinase Catalytic Subunit, Chain A, domain 1"/>
    <property type="match status" value="1"/>
</dbReference>
<feature type="domain" description="SH3" evidence="5">
    <location>
        <begin position="30"/>
        <end position="92"/>
    </location>
</feature>
<evidence type="ECO:0000259" key="5">
    <source>
        <dbReference type="PROSITE" id="PS50002"/>
    </source>
</evidence>
<keyword evidence="9" id="KW-1185">Reference proteome</keyword>